<dbReference type="PANTHER" id="PTHR43695:SF1">
    <property type="entry name" value="RHAMNOGALACTURONAN ACETYLESTERASE"/>
    <property type="match status" value="1"/>
</dbReference>
<accession>A0A2T2NS62</accession>
<feature type="signal peptide" evidence="3">
    <location>
        <begin position="1"/>
        <end position="19"/>
    </location>
</feature>
<dbReference type="STRING" id="1448308.A0A2T2NS62"/>
<protein>
    <submittedName>
        <fullName evidence="5">SGNH hydrolase</fullName>
    </submittedName>
</protein>
<comment type="similarity">
    <text evidence="1">Belongs to the 'GDSL' lipolytic enzyme family.</text>
</comment>
<evidence type="ECO:0000256" key="3">
    <source>
        <dbReference type="SAM" id="SignalP"/>
    </source>
</evidence>
<sequence>MKLSALHLCLAGLVPTVLSLPWSRREIAPRDVPTIWLAGDSTTAPDGGHNGTEGWGQYLKYSFGNNAFVNNSAYAGRSARSFTREGRFDRIANALKPGDWVVIEFGINDAGVPINGSTSSTGDKGRAACPGVGNETCTVVFNGVTENVRTFGSYVKAATNRFLSLGAAGIIISERLPINVFDSGEYSYTPSVFSYATLELGGPASNVYYVQHGSYAAQAQKLLGKEIVNANYQMDHTHTGPFLADVHSQAFVLGLKCGTSPLANLVVNATARIEAQRGPCLPANATIPI</sequence>
<dbReference type="SUPFAM" id="SSF52266">
    <property type="entry name" value="SGNH hydrolase"/>
    <property type="match status" value="1"/>
</dbReference>
<evidence type="ECO:0000313" key="5">
    <source>
        <dbReference type="EMBL" id="PSN68243.1"/>
    </source>
</evidence>
<keyword evidence="6" id="KW-1185">Reference proteome</keyword>
<feature type="domain" description="SGNH hydrolase-type esterase" evidence="4">
    <location>
        <begin position="38"/>
        <end position="118"/>
    </location>
</feature>
<gene>
    <name evidence="5" type="ORF">BS50DRAFT_665860</name>
</gene>
<keyword evidence="3" id="KW-0732">Signal</keyword>
<dbReference type="EMBL" id="KZ678134">
    <property type="protein sequence ID" value="PSN68243.1"/>
    <property type="molecule type" value="Genomic_DNA"/>
</dbReference>
<dbReference type="InterPro" id="IPR013830">
    <property type="entry name" value="SGNH_hydro"/>
</dbReference>
<evidence type="ECO:0000256" key="1">
    <source>
        <dbReference type="ARBA" id="ARBA00008668"/>
    </source>
</evidence>
<evidence type="ECO:0000313" key="6">
    <source>
        <dbReference type="Proteomes" id="UP000240883"/>
    </source>
</evidence>
<dbReference type="InterPro" id="IPR036514">
    <property type="entry name" value="SGNH_hydro_sf"/>
</dbReference>
<dbReference type="Gene3D" id="3.40.50.1110">
    <property type="entry name" value="SGNH hydrolase"/>
    <property type="match status" value="1"/>
</dbReference>
<feature type="chain" id="PRO_5015547957" evidence="3">
    <location>
        <begin position="20"/>
        <end position="289"/>
    </location>
</feature>
<dbReference type="Pfam" id="PF13472">
    <property type="entry name" value="Lipase_GDSL_2"/>
    <property type="match status" value="1"/>
</dbReference>
<proteinExistence type="inferred from homology"/>
<dbReference type="InterPro" id="IPR037459">
    <property type="entry name" value="RhgT-like"/>
</dbReference>
<dbReference type="PANTHER" id="PTHR43695">
    <property type="entry name" value="PUTATIVE (AFU_ORTHOLOGUE AFUA_2G17250)-RELATED"/>
    <property type="match status" value="1"/>
</dbReference>
<evidence type="ECO:0000259" key="4">
    <source>
        <dbReference type="Pfam" id="PF13472"/>
    </source>
</evidence>
<dbReference type="GO" id="GO:0016787">
    <property type="term" value="F:hydrolase activity"/>
    <property type="evidence" value="ECO:0007669"/>
    <property type="project" value="UniProtKB-KW"/>
</dbReference>
<organism evidence="5 6">
    <name type="scientific">Corynespora cassiicola Philippines</name>
    <dbReference type="NCBI Taxonomy" id="1448308"/>
    <lineage>
        <taxon>Eukaryota</taxon>
        <taxon>Fungi</taxon>
        <taxon>Dikarya</taxon>
        <taxon>Ascomycota</taxon>
        <taxon>Pezizomycotina</taxon>
        <taxon>Dothideomycetes</taxon>
        <taxon>Pleosporomycetidae</taxon>
        <taxon>Pleosporales</taxon>
        <taxon>Corynesporascaceae</taxon>
        <taxon>Corynespora</taxon>
    </lineage>
</organism>
<evidence type="ECO:0000256" key="2">
    <source>
        <dbReference type="ARBA" id="ARBA00022801"/>
    </source>
</evidence>
<name>A0A2T2NS62_CORCC</name>
<keyword evidence="2 5" id="KW-0378">Hydrolase</keyword>
<reference evidence="5 6" key="1">
    <citation type="journal article" date="2018" name="Front. Microbiol.">
        <title>Genome-Wide Analysis of Corynespora cassiicola Leaf Fall Disease Putative Effectors.</title>
        <authorList>
            <person name="Lopez D."/>
            <person name="Ribeiro S."/>
            <person name="Label P."/>
            <person name="Fumanal B."/>
            <person name="Venisse J.S."/>
            <person name="Kohler A."/>
            <person name="de Oliveira R.R."/>
            <person name="Labutti K."/>
            <person name="Lipzen A."/>
            <person name="Lail K."/>
            <person name="Bauer D."/>
            <person name="Ohm R.A."/>
            <person name="Barry K.W."/>
            <person name="Spatafora J."/>
            <person name="Grigoriev I.V."/>
            <person name="Martin F.M."/>
            <person name="Pujade-Renaud V."/>
        </authorList>
    </citation>
    <scope>NUCLEOTIDE SEQUENCE [LARGE SCALE GENOMIC DNA]</scope>
    <source>
        <strain evidence="5 6">Philippines</strain>
    </source>
</reference>
<dbReference type="AlphaFoldDB" id="A0A2T2NS62"/>
<dbReference type="Proteomes" id="UP000240883">
    <property type="component" value="Unassembled WGS sequence"/>
</dbReference>
<dbReference type="OrthoDB" id="2141316at2759"/>